<proteinExistence type="predicted"/>
<accession>A0A8S1LT92</accession>
<dbReference type="Proteomes" id="UP000688137">
    <property type="component" value="Unassembled WGS sequence"/>
</dbReference>
<comment type="caution">
    <text evidence="1">The sequence shown here is derived from an EMBL/GenBank/DDBJ whole genome shotgun (WGS) entry which is preliminary data.</text>
</comment>
<keyword evidence="2" id="KW-1185">Reference proteome</keyword>
<name>A0A8S1LT92_PARPR</name>
<dbReference type="AlphaFoldDB" id="A0A8S1LT92"/>
<evidence type="ECO:0000313" key="2">
    <source>
        <dbReference type="Proteomes" id="UP000688137"/>
    </source>
</evidence>
<organism evidence="1 2">
    <name type="scientific">Paramecium primaurelia</name>
    <dbReference type="NCBI Taxonomy" id="5886"/>
    <lineage>
        <taxon>Eukaryota</taxon>
        <taxon>Sar</taxon>
        <taxon>Alveolata</taxon>
        <taxon>Ciliophora</taxon>
        <taxon>Intramacronucleata</taxon>
        <taxon>Oligohymenophorea</taxon>
        <taxon>Peniculida</taxon>
        <taxon>Parameciidae</taxon>
        <taxon>Paramecium</taxon>
    </lineage>
</organism>
<dbReference type="EMBL" id="CAJJDM010000037">
    <property type="protein sequence ID" value="CAD8065804.1"/>
    <property type="molecule type" value="Genomic_DNA"/>
</dbReference>
<evidence type="ECO:0000313" key="1">
    <source>
        <dbReference type="EMBL" id="CAD8065804.1"/>
    </source>
</evidence>
<dbReference type="OMA" id="KQVKFAP"/>
<reference evidence="1" key="1">
    <citation type="submission" date="2021-01" db="EMBL/GenBank/DDBJ databases">
        <authorList>
            <consortium name="Genoscope - CEA"/>
            <person name="William W."/>
        </authorList>
    </citation>
    <scope>NUCLEOTIDE SEQUENCE</scope>
</reference>
<sequence>MNQIKGPKLNFSTPIKIQDFIEDKLYSVFDLESTDSFKNKKIQKQVKFAPTITIFLRYQDEDIYRFRDRLKTQVKMTKEIYNLNPTLEESPKKQQLKSCIRVPIDSDY</sequence>
<gene>
    <name evidence="1" type="ORF">PPRIM_AZ9-3.1.T0380097</name>
</gene>
<protein>
    <submittedName>
        <fullName evidence="1">Uncharacterized protein</fullName>
    </submittedName>
</protein>